<keyword evidence="2" id="KW-1185">Reference proteome</keyword>
<proteinExistence type="predicted"/>
<reference evidence="1" key="1">
    <citation type="journal article" date="2019" name="PLoS Negl. Trop. Dis.">
        <title>Revisiting the worldwide diversity of Leptospira species in the environment.</title>
        <authorList>
            <person name="Vincent A.T."/>
            <person name="Schiettekatte O."/>
            <person name="Bourhy P."/>
            <person name="Veyrier F.J."/>
            <person name="Picardeau M."/>
        </authorList>
    </citation>
    <scope>NUCLEOTIDE SEQUENCE [LARGE SCALE GENOMIC DNA]</scope>
    <source>
        <strain evidence="1">201702422</strain>
    </source>
</reference>
<organism evidence="1 2">
    <name type="scientific">Leptospira congkakensis</name>
    <dbReference type="NCBI Taxonomy" id="2484932"/>
    <lineage>
        <taxon>Bacteria</taxon>
        <taxon>Pseudomonadati</taxon>
        <taxon>Spirochaetota</taxon>
        <taxon>Spirochaetia</taxon>
        <taxon>Leptospirales</taxon>
        <taxon>Leptospiraceae</taxon>
        <taxon>Leptospira</taxon>
    </lineage>
</organism>
<name>A0A4Z1A5C3_9LEPT</name>
<gene>
    <name evidence="1" type="ORF">EHQ69_07315</name>
</gene>
<dbReference type="RefSeq" id="WP_135588804.1">
    <property type="nucleotide sequence ID" value="NZ_RQGO01000018.1"/>
</dbReference>
<sequence length="119" mass="13854">MNQILRDNIRNVYRSLFSQIPSLTRPKREFQVRNFNVIESWIDEEIKKAGTHTEIASRICQIILTREPFCVANLKMAFTIAYLYLQTISKESLNPISIPSTAPSFTIAEISEIVKHWIR</sequence>
<dbReference type="EMBL" id="RQGP01000011">
    <property type="protein sequence ID" value="TGL92968.1"/>
    <property type="molecule type" value="Genomic_DNA"/>
</dbReference>
<dbReference type="Proteomes" id="UP000298263">
    <property type="component" value="Unassembled WGS sequence"/>
</dbReference>
<evidence type="ECO:0000313" key="2">
    <source>
        <dbReference type="Proteomes" id="UP000298263"/>
    </source>
</evidence>
<protein>
    <submittedName>
        <fullName evidence="1">Uncharacterized protein</fullName>
    </submittedName>
</protein>
<dbReference type="AlphaFoldDB" id="A0A4Z1A5C3"/>
<accession>A0A4Z1A5C3</accession>
<evidence type="ECO:0000313" key="1">
    <source>
        <dbReference type="EMBL" id="TGL92968.1"/>
    </source>
</evidence>
<comment type="caution">
    <text evidence="1">The sequence shown here is derived from an EMBL/GenBank/DDBJ whole genome shotgun (WGS) entry which is preliminary data.</text>
</comment>